<keyword evidence="5" id="KW-0808">Transferase</keyword>
<evidence type="ECO:0000256" key="9">
    <source>
        <dbReference type="ARBA" id="ARBA00023136"/>
    </source>
</evidence>
<dbReference type="InterPro" id="IPR002591">
    <property type="entry name" value="Phosphodiest/P_Trfase"/>
</dbReference>
<comment type="subcellular location">
    <subcellularLocation>
        <location evidence="1">Endoplasmic reticulum membrane</location>
        <topology evidence="1">Multi-pass membrane protein</topology>
    </subcellularLocation>
</comment>
<feature type="transmembrane region" description="Helical" evidence="11">
    <location>
        <begin position="664"/>
        <end position="681"/>
    </location>
</feature>
<evidence type="ECO:0000313" key="12">
    <source>
        <dbReference type="EMBL" id="CAH0383091.1"/>
    </source>
</evidence>
<dbReference type="GO" id="GO:0006506">
    <property type="term" value="P:GPI anchor biosynthetic process"/>
    <property type="evidence" value="ECO:0007669"/>
    <property type="project" value="UniProtKB-KW"/>
</dbReference>
<dbReference type="AlphaFoldDB" id="A0A9P0A306"/>
<feature type="transmembrane region" description="Helical" evidence="11">
    <location>
        <begin position="6"/>
        <end position="28"/>
    </location>
</feature>
<protein>
    <recommendedName>
        <fullName evidence="14">GPI ethanolamine phosphate transferase 3</fullName>
    </recommendedName>
</protein>
<feature type="transmembrane region" description="Helical" evidence="11">
    <location>
        <begin position="891"/>
        <end position="911"/>
    </location>
</feature>
<keyword evidence="9 11" id="KW-0472">Membrane</keyword>
<feature type="transmembrane region" description="Helical" evidence="11">
    <location>
        <begin position="826"/>
        <end position="846"/>
    </location>
</feature>
<reference evidence="12" key="1">
    <citation type="submission" date="2021-12" db="EMBL/GenBank/DDBJ databases">
        <authorList>
            <person name="King R."/>
        </authorList>
    </citation>
    <scope>NUCLEOTIDE SEQUENCE</scope>
</reference>
<keyword evidence="7" id="KW-0256">Endoplasmic reticulum</keyword>
<keyword evidence="6 11" id="KW-0812">Transmembrane</keyword>
<feature type="transmembrane region" description="Helical" evidence="11">
    <location>
        <begin position="693"/>
        <end position="713"/>
    </location>
</feature>
<dbReference type="InterPro" id="IPR039524">
    <property type="entry name" value="PIGO/GPI13"/>
</dbReference>
<feature type="transmembrane region" description="Helical" evidence="11">
    <location>
        <begin position="549"/>
        <end position="568"/>
    </location>
</feature>
<dbReference type="GO" id="GO:0005789">
    <property type="term" value="C:endoplasmic reticulum membrane"/>
    <property type="evidence" value="ECO:0007669"/>
    <property type="project" value="UniProtKB-SubCell"/>
</dbReference>
<feature type="transmembrane region" description="Helical" evidence="11">
    <location>
        <begin position="444"/>
        <end position="462"/>
    </location>
</feature>
<keyword evidence="8 11" id="KW-1133">Transmembrane helix</keyword>
<dbReference type="CDD" id="cd16023">
    <property type="entry name" value="GPI_EPT_3"/>
    <property type="match status" value="1"/>
</dbReference>
<keyword evidence="13" id="KW-1185">Reference proteome</keyword>
<organism evidence="12 13">
    <name type="scientific">Bemisia tabaci</name>
    <name type="common">Sweetpotato whitefly</name>
    <name type="synonym">Aleurodes tabaci</name>
    <dbReference type="NCBI Taxonomy" id="7038"/>
    <lineage>
        <taxon>Eukaryota</taxon>
        <taxon>Metazoa</taxon>
        <taxon>Ecdysozoa</taxon>
        <taxon>Arthropoda</taxon>
        <taxon>Hexapoda</taxon>
        <taxon>Insecta</taxon>
        <taxon>Pterygota</taxon>
        <taxon>Neoptera</taxon>
        <taxon>Paraneoptera</taxon>
        <taxon>Hemiptera</taxon>
        <taxon>Sternorrhyncha</taxon>
        <taxon>Aleyrodoidea</taxon>
        <taxon>Aleyrodidae</taxon>
        <taxon>Aleyrodinae</taxon>
        <taxon>Bemisia</taxon>
    </lineage>
</organism>
<evidence type="ECO:0000256" key="6">
    <source>
        <dbReference type="ARBA" id="ARBA00022692"/>
    </source>
</evidence>
<feature type="transmembrane region" description="Helical" evidence="11">
    <location>
        <begin position="474"/>
        <end position="498"/>
    </location>
</feature>
<evidence type="ECO:0000256" key="5">
    <source>
        <dbReference type="ARBA" id="ARBA00022679"/>
    </source>
</evidence>
<feature type="transmembrane region" description="Helical" evidence="11">
    <location>
        <begin position="974"/>
        <end position="998"/>
    </location>
</feature>
<dbReference type="Proteomes" id="UP001152759">
    <property type="component" value="Chromosome 10"/>
</dbReference>
<proteinExistence type="inferred from homology"/>
<feature type="transmembrane region" description="Helical" evidence="11">
    <location>
        <begin position="858"/>
        <end position="879"/>
    </location>
</feature>
<dbReference type="KEGG" id="btab:109037697"/>
<feature type="transmembrane region" description="Helical" evidence="11">
    <location>
        <begin position="733"/>
        <end position="752"/>
    </location>
</feature>
<evidence type="ECO:0000256" key="3">
    <source>
        <dbReference type="ARBA" id="ARBA00008695"/>
    </source>
</evidence>
<dbReference type="Gene3D" id="3.40.720.10">
    <property type="entry name" value="Alkaline Phosphatase, subunit A"/>
    <property type="match status" value="1"/>
</dbReference>
<comment type="similarity">
    <text evidence="3">Belongs to the PIGG/PIGN/PIGO family. PIGO subfamily.</text>
</comment>
<dbReference type="GO" id="GO:0051377">
    <property type="term" value="F:mannose-ethanolamine phosphotransferase activity"/>
    <property type="evidence" value="ECO:0007669"/>
    <property type="project" value="InterPro"/>
</dbReference>
<keyword evidence="10" id="KW-0325">Glycoprotein</keyword>
<evidence type="ECO:0000256" key="8">
    <source>
        <dbReference type="ARBA" id="ARBA00022989"/>
    </source>
</evidence>
<name>A0A9P0A306_BEMTA</name>
<feature type="transmembrane region" description="Helical" evidence="11">
    <location>
        <begin position="795"/>
        <end position="820"/>
    </location>
</feature>
<dbReference type="InterPro" id="IPR017850">
    <property type="entry name" value="Alkaline_phosphatase_core_sf"/>
</dbReference>
<feature type="transmembrane region" description="Helical" evidence="11">
    <location>
        <begin position="1018"/>
        <end position="1038"/>
    </location>
</feature>
<dbReference type="EMBL" id="OU963871">
    <property type="protein sequence ID" value="CAH0383091.1"/>
    <property type="molecule type" value="Genomic_DNA"/>
</dbReference>
<comment type="pathway">
    <text evidence="2">Glycolipid biosynthesis; glycosylphosphatidylinositol-anchor biosynthesis.</text>
</comment>
<dbReference type="SUPFAM" id="SSF53649">
    <property type="entry name" value="Alkaline phosphatase-like"/>
    <property type="match status" value="1"/>
</dbReference>
<dbReference type="Pfam" id="PF01663">
    <property type="entry name" value="Phosphodiest"/>
    <property type="match status" value="1"/>
</dbReference>
<evidence type="ECO:0000256" key="4">
    <source>
        <dbReference type="ARBA" id="ARBA00022502"/>
    </source>
</evidence>
<keyword evidence="4" id="KW-0337">GPI-anchor biosynthesis</keyword>
<sequence>MYYQYVLFLAWIAYMLICSILLFTRGFLLNRQVLPSKSSCAPVEPSCSNRFAECLSSPLAKSTGAMEQKCLFEDRKAIIILIDALRFDFLAPQPHLNQTFHNHIPVVGKLLVEKPDNARLFEFIADPPTTTMQRLKGLTTGSLPTFIDISSNFASAEIDEDNIIDQLVTSQKPVIFMGDDTWINAFPNRFHRQRPFPSFNVWDLDSVDIGIRTHLIPEMKNSDWRLLIAHFVGVDHCGHRYGPYHPEMVRKLTEMNSVIEETIQAMDNNTVLFVLGDHGMTATGDHGGDSDGEVKSAMFVYSPKTPLMKTSKISRTSIKQIDLVPTLAAIFGIPIPFSNLGSVVFESLPIPKQPESLNFFKLFHSWNNVKQVTTYIKAYAKNSKFSAQKFDTLEISFEKIQDKIIHLDLFNSVEINSILHESQMYLEVISQMCRELWVQFDANSMSRGLVLTFLTLSFALFVTEGLSFDKFTQVFTFGFYITRLGLVFVSVLSLIALKHANLLDISNVELAVYFVSTTLSILLLAMVIVQNWVEICQTWYKSKRNMMHICYRFIFILSSLTMFSNSFVVEEYSIILFLSLSLLSLFLWENRNKFTSIFESSKKPRPFVSSPLFKSLMLLIGISIVLRLGFNFNKCREEQGWCLAGIENAASKDSLFFSKTTQCVISIVSLVIFIVIVRNYLKMFGNFTGFSPTVLLSQYLPTIIVICLSGYWLSESTPLAKRRKLVPPWHLLMLPRIVFSLLGVYLVVLFFYPTSIHYLKNRTNLSLNSPIPHLFQELKNLMKSDVTKHADSNPIIFGLATVYSSSFINFSSILCLLSAILLGFTYSVPAIFMVSSLILFAFFSAIIRNSRKLVNLQLFNVGWPYVIFWGLSSIFWFYGTGHQATFPSINWNAAFIGISSLDGIYIYLSALLVTGNTFISYIVHAALLPLLLIIPFTLEVTFPSALSSNDGTNSSIRKGDVTLFENEPVLYHSVFSLCCKYMIFHGFRVFMSMFAAVIHSRHLMVWKIFAPKFMFEGLSFIFFTIPSLFVGFFLVIRITNKIEQILKQIDSG</sequence>
<evidence type="ECO:0000313" key="13">
    <source>
        <dbReference type="Proteomes" id="UP001152759"/>
    </source>
</evidence>
<feature type="transmembrane region" description="Helical" evidence="11">
    <location>
        <begin position="510"/>
        <end position="529"/>
    </location>
</feature>
<evidence type="ECO:0000256" key="11">
    <source>
        <dbReference type="SAM" id="Phobius"/>
    </source>
</evidence>
<feature type="transmembrane region" description="Helical" evidence="11">
    <location>
        <begin position="611"/>
        <end position="630"/>
    </location>
</feature>
<dbReference type="InterPro" id="IPR037675">
    <property type="entry name" value="PIG-O_N"/>
</dbReference>
<feature type="transmembrane region" description="Helical" evidence="11">
    <location>
        <begin position="918"/>
        <end position="938"/>
    </location>
</feature>
<evidence type="ECO:0000256" key="10">
    <source>
        <dbReference type="ARBA" id="ARBA00023180"/>
    </source>
</evidence>
<evidence type="ECO:0000256" key="1">
    <source>
        <dbReference type="ARBA" id="ARBA00004477"/>
    </source>
</evidence>
<accession>A0A9P0A306</accession>
<evidence type="ECO:0008006" key="14">
    <source>
        <dbReference type="Google" id="ProtNLM"/>
    </source>
</evidence>
<dbReference type="PANTHER" id="PTHR23071">
    <property type="entry name" value="PHOSPHATIDYLINOSITOL GLYCAN"/>
    <property type="match status" value="1"/>
</dbReference>
<evidence type="ECO:0000256" key="7">
    <source>
        <dbReference type="ARBA" id="ARBA00022824"/>
    </source>
</evidence>
<dbReference type="PANTHER" id="PTHR23071:SF1">
    <property type="entry name" value="GPI ETHANOLAMINE PHOSPHATE TRANSFERASE 3"/>
    <property type="match status" value="1"/>
</dbReference>
<evidence type="ECO:0000256" key="2">
    <source>
        <dbReference type="ARBA" id="ARBA00004687"/>
    </source>
</evidence>
<gene>
    <name evidence="12" type="ORF">BEMITA_LOCUS2568</name>
</gene>